<evidence type="ECO:0000313" key="3">
    <source>
        <dbReference type="Proteomes" id="UP000704712"/>
    </source>
</evidence>
<dbReference type="AlphaFoldDB" id="A0A8S9VBU1"/>
<feature type="region of interest" description="Disordered" evidence="1">
    <location>
        <begin position="137"/>
        <end position="176"/>
    </location>
</feature>
<comment type="caution">
    <text evidence="2">The sequence shown here is derived from an EMBL/GenBank/DDBJ whole genome shotgun (WGS) entry which is preliminary data.</text>
</comment>
<accession>A0A8S9VBU1</accession>
<dbReference type="EMBL" id="JAACNO010000254">
    <property type="protein sequence ID" value="KAF4148679.1"/>
    <property type="molecule type" value="Genomic_DNA"/>
</dbReference>
<evidence type="ECO:0000313" key="2">
    <source>
        <dbReference type="EMBL" id="KAF4148679.1"/>
    </source>
</evidence>
<proteinExistence type="predicted"/>
<reference evidence="2" key="1">
    <citation type="submission" date="2020-03" db="EMBL/GenBank/DDBJ databases">
        <title>Hybrid Assembly of Korean Phytophthora infestans isolates.</title>
        <authorList>
            <person name="Prokchorchik M."/>
            <person name="Lee Y."/>
            <person name="Seo J."/>
            <person name="Cho J.-H."/>
            <person name="Park Y.-E."/>
            <person name="Jang D.-C."/>
            <person name="Im J.-S."/>
            <person name="Choi J.-G."/>
            <person name="Park H.-J."/>
            <person name="Lee G.-B."/>
            <person name="Lee Y.-G."/>
            <person name="Hong S.-Y."/>
            <person name="Cho K."/>
            <person name="Sohn K.H."/>
        </authorList>
    </citation>
    <scope>NUCLEOTIDE SEQUENCE</scope>
    <source>
        <strain evidence="2">KR_2_A2</strain>
    </source>
</reference>
<feature type="non-terminal residue" evidence="2">
    <location>
        <position position="176"/>
    </location>
</feature>
<gene>
    <name evidence="2" type="ORF">GN958_ATG02159</name>
</gene>
<sequence length="176" mass="18884">NNSEDRLRIIRVNQAFLNGKRSTDADFSVRLEEAAVNKKRKTDGGEAAKQKKKRMAIAHYTVAVSGTDSYLSRTSEVTGAAAALLVVLDAAATTTDEPCTHIQHDADVVCSDIMEIDGLDSDCTEDADELVFVDEEDAVAHDPQNNVSFPNADRPSIEPAAVSESSDEVSVDDTGV</sequence>
<feature type="non-terminal residue" evidence="2">
    <location>
        <position position="1"/>
    </location>
</feature>
<organism evidence="2 3">
    <name type="scientific">Phytophthora infestans</name>
    <name type="common">Potato late blight agent</name>
    <name type="synonym">Botrytis infestans</name>
    <dbReference type="NCBI Taxonomy" id="4787"/>
    <lineage>
        <taxon>Eukaryota</taxon>
        <taxon>Sar</taxon>
        <taxon>Stramenopiles</taxon>
        <taxon>Oomycota</taxon>
        <taxon>Peronosporomycetes</taxon>
        <taxon>Peronosporales</taxon>
        <taxon>Peronosporaceae</taxon>
        <taxon>Phytophthora</taxon>
    </lineage>
</organism>
<feature type="compositionally biased region" description="Acidic residues" evidence="1">
    <location>
        <begin position="165"/>
        <end position="176"/>
    </location>
</feature>
<evidence type="ECO:0000256" key="1">
    <source>
        <dbReference type="SAM" id="MobiDB-lite"/>
    </source>
</evidence>
<protein>
    <submittedName>
        <fullName evidence="2">Uncharacterized protein</fullName>
    </submittedName>
</protein>
<name>A0A8S9VBU1_PHYIN</name>
<dbReference type="Proteomes" id="UP000704712">
    <property type="component" value="Unassembled WGS sequence"/>
</dbReference>